<gene>
    <name evidence="4" type="ORF">IFR04_010005</name>
</gene>
<evidence type="ECO:0008006" key="6">
    <source>
        <dbReference type="Google" id="ProtNLM"/>
    </source>
</evidence>
<keyword evidence="1" id="KW-0378">Hydrolase</keyword>
<organism evidence="4 5">
    <name type="scientific">Cadophora malorum</name>
    <dbReference type="NCBI Taxonomy" id="108018"/>
    <lineage>
        <taxon>Eukaryota</taxon>
        <taxon>Fungi</taxon>
        <taxon>Dikarya</taxon>
        <taxon>Ascomycota</taxon>
        <taxon>Pezizomycotina</taxon>
        <taxon>Leotiomycetes</taxon>
        <taxon>Helotiales</taxon>
        <taxon>Ploettnerulaceae</taxon>
        <taxon>Cadophora</taxon>
    </lineage>
</organism>
<dbReference type="OrthoDB" id="2586582at2759"/>
<dbReference type="SMART" id="SM01110">
    <property type="entry name" value="Cutinase"/>
    <property type="match status" value="1"/>
</dbReference>
<name>A0A8H7W932_9HELO</name>
<dbReference type="PANTHER" id="PTHR33630">
    <property type="entry name" value="CUTINASE RV1984C-RELATED-RELATED"/>
    <property type="match status" value="1"/>
</dbReference>
<protein>
    <recommendedName>
        <fullName evidence="6">Cutinase</fullName>
    </recommendedName>
</protein>
<dbReference type="GO" id="GO:0052689">
    <property type="term" value="F:carboxylic ester hydrolase activity"/>
    <property type="evidence" value="ECO:0007669"/>
    <property type="project" value="UniProtKB-ARBA"/>
</dbReference>
<evidence type="ECO:0000256" key="3">
    <source>
        <dbReference type="SAM" id="SignalP"/>
    </source>
</evidence>
<dbReference type="Gene3D" id="3.40.50.1820">
    <property type="entry name" value="alpha/beta hydrolase"/>
    <property type="match status" value="1"/>
</dbReference>
<dbReference type="InterPro" id="IPR000675">
    <property type="entry name" value="Cutinase/axe"/>
</dbReference>
<dbReference type="Pfam" id="PF01083">
    <property type="entry name" value="Cutinase"/>
    <property type="match status" value="1"/>
</dbReference>
<sequence>MKSASPFLLVGLLAATRCLAAPADATAAATRCNDVQVFLARGHGETVPGRLTAIVDKICEGEQKCGYQNINYNANSSDTICDDQAAGIEMAKQDLADYGRACPRAKLVLAGWSQGGALVSDIIAGGGQGVSLIGPFCVQPNTTALSPSTFPGSRIAAIITFGELHHTASQSYNVGNGSWADGTYPRNAAQKKSLNLWSDRFRDFCNVDDPACARGLITSVHYDYFVGDFWPIASGNFVRGKSSWITSIHFTLGK</sequence>
<feature type="signal peptide" evidence="3">
    <location>
        <begin position="1"/>
        <end position="20"/>
    </location>
</feature>
<reference evidence="4" key="1">
    <citation type="submission" date="2021-02" db="EMBL/GenBank/DDBJ databases">
        <title>Genome sequence Cadophora malorum strain M34.</title>
        <authorList>
            <person name="Stefanovic E."/>
            <person name="Vu D."/>
            <person name="Scully C."/>
            <person name="Dijksterhuis J."/>
            <person name="Roader J."/>
            <person name="Houbraken J."/>
        </authorList>
    </citation>
    <scope>NUCLEOTIDE SEQUENCE</scope>
    <source>
        <strain evidence="4">M34</strain>
    </source>
</reference>
<keyword evidence="3" id="KW-0732">Signal</keyword>
<dbReference type="Proteomes" id="UP000664132">
    <property type="component" value="Unassembled WGS sequence"/>
</dbReference>
<dbReference type="EMBL" id="JAFJYH010000172">
    <property type="protein sequence ID" value="KAG4416863.1"/>
    <property type="molecule type" value="Genomic_DNA"/>
</dbReference>
<dbReference type="SUPFAM" id="SSF53474">
    <property type="entry name" value="alpha/beta-Hydrolases"/>
    <property type="match status" value="1"/>
</dbReference>
<accession>A0A8H7W932</accession>
<evidence type="ECO:0000313" key="5">
    <source>
        <dbReference type="Proteomes" id="UP000664132"/>
    </source>
</evidence>
<proteinExistence type="predicted"/>
<dbReference type="PANTHER" id="PTHR33630:SF13">
    <property type="entry name" value="ACETYLXYLAN ESTERASE"/>
    <property type="match status" value="1"/>
</dbReference>
<evidence type="ECO:0000256" key="1">
    <source>
        <dbReference type="ARBA" id="ARBA00022801"/>
    </source>
</evidence>
<evidence type="ECO:0000256" key="2">
    <source>
        <dbReference type="ARBA" id="ARBA00023157"/>
    </source>
</evidence>
<keyword evidence="5" id="KW-1185">Reference proteome</keyword>
<comment type="caution">
    <text evidence="4">The sequence shown here is derived from an EMBL/GenBank/DDBJ whole genome shotgun (WGS) entry which is preliminary data.</text>
</comment>
<feature type="chain" id="PRO_5034082693" description="Cutinase" evidence="3">
    <location>
        <begin position="21"/>
        <end position="254"/>
    </location>
</feature>
<dbReference type="AlphaFoldDB" id="A0A8H7W932"/>
<dbReference type="InterPro" id="IPR029058">
    <property type="entry name" value="AB_hydrolase_fold"/>
</dbReference>
<evidence type="ECO:0000313" key="4">
    <source>
        <dbReference type="EMBL" id="KAG4416863.1"/>
    </source>
</evidence>
<keyword evidence="2" id="KW-1015">Disulfide bond</keyword>